<dbReference type="GO" id="GO:0006265">
    <property type="term" value="P:DNA topological change"/>
    <property type="evidence" value="ECO:0007669"/>
    <property type="project" value="InterPro"/>
</dbReference>
<dbReference type="GO" id="GO:0003918">
    <property type="term" value="F:DNA topoisomerase type II (double strand cut, ATP-hydrolyzing) activity"/>
    <property type="evidence" value="ECO:0007669"/>
    <property type="project" value="UniProtKB-EC"/>
</dbReference>
<dbReference type="Gene3D" id="3.40.50.670">
    <property type="match status" value="2"/>
</dbReference>
<dbReference type="EMBL" id="JAHRHJ020000009">
    <property type="protein sequence ID" value="KAH9302350.1"/>
    <property type="molecule type" value="Genomic_DNA"/>
</dbReference>
<gene>
    <name evidence="10" type="ORF">KI387_013933</name>
</gene>
<dbReference type="InterPro" id="IPR031660">
    <property type="entry name" value="TOPRIM_C"/>
</dbReference>
<dbReference type="FunFam" id="3.40.50.670:FF:000001">
    <property type="entry name" value="DNA topoisomerase 2"/>
    <property type="match status" value="1"/>
</dbReference>
<keyword evidence="4" id="KW-0547">Nucleotide-binding</keyword>
<dbReference type="InterPro" id="IPR050634">
    <property type="entry name" value="DNA_Topoisomerase_II"/>
</dbReference>
<dbReference type="Pfam" id="PF16898">
    <property type="entry name" value="TOPRIM_C"/>
    <property type="match status" value="1"/>
</dbReference>
<dbReference type="GO" id="GO:0005524">
    <property type="term" value="F:ATP binding"/>
    <property type="evidence" value="ECO:0007669"/>
    <property type="project" value="UniProtKB-KW"/>
</dbReference>
<accession>A0AA38FHJ0</accession>
<keyword evidence="5" id="KW-0067">ATP-binding</keyword>
<comment type="cofactor">
    <cofactor evidence="2">
        <name>Mg(2+)</name>
        <dbReference type="ChEBI" id="CHEBI:18420"/>
    </cofactor>
</comment>
<dbReference type="Proteomes" id="UP000824469">
    <property type="component" value="Unassembled WGS sequence"/>
</dbReference>
<proteinExistence type="predicted"/>
<feature type="domain" description="C-terminal associated" evidence="9">
    <location>
        <begin position="74"/>
        <end position="130"/>
    </location>
</feature>
<keyword evidence="7" id="KW-0238">DNA-binding</keyword>
<evidence type="ECO:0000256" key="6">
    <source>
        <dbReference type="ARBA" id="ARBA00023029"/>
    </source>
</evidence>
<dbReference type="AlphaFoldDB" id="A0AA38FHJ0"/>
<keyword evidence="8" id="KW-0413">Isomerase</keyword>
<dbReference type="GO" id="GO:0005634">
    <property type="term" value="C:nucleus"/>
    <property type="evidence" value="ECO:0007669"/>
    <property type="project" value="TreeGrafter"/>
</dbReference>
<evidence type="ECO:0000256" key="1">
    <source>
        <dbReference type="ARBA" id="ARBA00000185"/>
    </source>
</evidence>
<dbReference type="GO" id="GO:0000712">
    <property type="term" value="P:resolution of meiotic recombination intermediates"/>
    <property type="evidence" value="ECO:0007669"/>
    <property type="project" value="TreeGrafter"/>
</dbReference>
<keyword evidence="6" id="KW-0799">Topoisomerase</keyword>
<dbReference type="PANTHER" id="PTHR10169:SF38">
    <property type="entry name" value="DNA TOPOISOMERASE 2"/>
    <property type="match status" value="1"/>
</dbReference>
<reference evidence="10 11" key="1">
    <citation type="journal article" date="2021" name="Nat. Plants">
        <title>The Taxus genome provides insights into paclitaxel biosynthesis.</title>
        <authorList>
            <person name="Xiong X."/>
            <person name="Gou J."/>
            <person name="Liao Q."/>
            <person name="Li Y."/>
            <person name="Zhou Q."/>
            <person name="Bi G."/>
            <person name="Li C."/>
            <person name="Du R."/>
            <person name="Wang X."/>
            <person name="Sun T."/>
            <person name="Guo L."/>
            <person name="Liang H."/>
            <person name="Lu P."/>
            <person name="Wu Y."/>
            <person name="Zhang Z."/>
            <person name="Ro D.K."/>
            <person name="Shang Y."/>
            <person name="Huang S."/>
            <person name="Yan J."/>
        </authorList>
    </citation>
    <scope>NUCLEOTIDE SEQUENCE [LARGE SCALE GENOMIC DNA]</scope>
    <source>
        <strain evidence="10">Ta-2019</strain>
    </source>
</reference>
<dbReference type="GO" id="GO:0000819">
    <property type="term" value="P:sister chromatid segregation"/>
    <property type="evidence" value="ECO:0007669"/>
    <property type="project" value="TreeGrafter"/>
</dbReference>
<evidence type="ECO:0000256" key="2">
    <source>
        <dbReference type="ARBA" id="ARBA00001946"/>
    </source>
</evidence>
<dbReference type="GO" id="GO:0003677">
    <property type="term" value="F:DNA binding"/>
    <property type="evidence" value="ECO:0007669"/>
    <property type="project" value="UniProtKB-KW"/>
</dbReference>
<dbReference type="InterPro" id="IPR013760">
    <property type="entry name" value="Topo_IIA-like_dom_sf"/>
</dbReference>
<evidence type="ECO:0000256" key="8">
    <source>
        <dbReference type="ARBA" id="ARBA00023235"/>
    </source>
</evidence>
<dbReference type="PANTHER" id="PTHR10169">
    <property type="entry name" value="DNA TOPOISOMERASE/GYRASE"/>
    <property type="match status" value="1"/>
</dbReference>
<evidence type="ECO:0000256" key="3">
    <source>
        <dbReference type="ARBA" id="ARBA00012895"/>
    </source>
</evidence>
<evidence type="ECO:0000313" key="11">
    <source>
        <dbReference type="Proteomes" id="UP000824469"/>
    </source>
</evidence>
<comment type="caution">
    <text evidence="10">The sequence shown here is derived from an EMBL/GenBank/DDBJ whole genome shotgun (WGS) entry which is preliminary data.</text>
</comment>
<comment type="catalytic activity">
    <reaction evidence="1">
        <text>ATP-dependent breakage, passage and rejoining of double-stranded DNA.</text>
        <dbReference type="EC" id="5.6.2.2"/>
    </reaction>
</comment>
<dbReference type="EC" id="5.6.2.2" evidence="3"/>
<protein>
    <recommendedName>
        <fullName evidence="3">DNA topoisomerase (ATP-hydrolyzing)</fullName>
        <ecNumber evidence="3">5.6.2.2</ecNumber>
    </recommendedName>
</protein>
<keyword evidence="11" id="KW-1185">Reference proteome</keyword>
<name>A0AA38FHJ0_TAXCH</name>
<dbReference type="InterPro" id="IPR013759">
    <property type="entry name" value="Topo_IIA_B_C"/>
</dbReference>
<organism evidence="10 11">
    <name type="scientific">Taxus chinensis</name>
    <name type="common">Chinese yew</name>
    <name type="synonym">Taxus wallichiana var. chinensis</name>
    <dbReference type="NCBI Taxonomy" id="29808"/>
    <lineage>
        <taxon>Eukaryota</taxon>
        <taxon>Viridiplantae</taxon>
        <taxon>Streptophyta</taxon>
        <taxon>Embryophyta</taxon>
        <taxon>Tracheophyta</taxon>
        <taxon>Spermatophyta</taxon>
        <taxon>Pinopsida</taxon>
        <taxon>Pinidae</taxon>
        <taxon>Conifers II</taxon>
        <taxon>Cupressales</taxon>
        <taxon>Taxaceae</taxon>
        <taxon>Taxus</taxon>
    </lineage>
</organism>
<sequence>VAGISVVGQDYYGVFPLRGKLLNVREATTHQQMENKDKILCLQEDKIYDSIKSLRYGHLMIMTDQVSLVAWTIQGLGTSTSKEGKEYFIDLDKHKKYFVWVDEKDGDAIELAFSRKKIEARKNWLRQFELIEWERRAKVLINEIISRYENYWQRNSLYAAADPNLLSHGDATNQEERILKNLDSAAEDLISSGVISGVGERVTATVEEAVGEESRGVELDKEKEGFEN</sequence>
<dbReference type="SUPFAM" id="SSF56719">
    <property type="entry name" value="Type II DNA topoisomerase"/>
    <property type="match status" value="1"/>
</dbReference>
<evidence type="ECO:0000313" key="10">
    <source>
        <dbReference type="EMBL" id="KAH9302350.1"/>
    </source>
</evidence>
<evidence type="ECO:0000256" key="4">
    <source>
        <dbReference type="ARBA" id="ARBA00022741"/>
    </source>
</evidence>
<evidence type="ECO:0000259" key="9">
    <source>
        <dbReference type="Pfam" id="PF16898"/>
    </source>
</evidence>
<evidence type="ECO:0000256" key="5">
    <source>
        <dbReference type="ARBA" id="ARBA00022840"/>
    </source>
</evidence>
<feature type="non-terminal residue" evidence="10">
    <location>
        <position position="1"/>
    </location>
</feature>
<evidence type="ECO:0000256" key="7">
    <source>
        <dbReference type="ARBA" id="ARBA00023125"/>
    </source>
</evidence>